<name>A0A1V6SS23_9EURO</name>
<evidence type="ECO:0000313" key="2">
    <source>
        <dbReference type="EMBL" id="OQE16688.1"/>
    </source>
</evidence>
<dbReference type="Pfam" id="PF00636">
    <property type="entry name" value="Ribonuclease_3"/>
    <property type="match status" value="1"/>
</dbReference>
<feature type="domain" description="RNase III" evidence="1">
    <location>
        <begin position="12"/>
        <end position="130"/>
    </location>
</feature>
<accession>A0A1V6SS23</accession>
<dbReference type="GO" id="GO:0004525">
    <property type="term" value="F:ribonuclease III activity"/>
    <property type="evidence" value="ECO:0007669"/>
    <property type="project" value="InterPro"/>
</dbReference>
<dbReference type="InterPro" id="IPR000999">
    <property type="entry name" value="RNase_III_dom"/>
</dbReference>
<evidence type="ECO:0000313" key="3">
    <source>
        <dbReference type="Proteomes" id="UP000191285"/>
    </source>
</evidence>
<dbReference type="Gene3D" id="1.10.1520.10">
    <property type="entry name" value="Ribonuclease III domain"/>
    <property type="match status" value="1"/>
</dbReference>
<dbReference type="STRING" id="303698.A0A1V6SS23"/>
<dbReference type="SUPFAM" id="SSF69065">
    <property type="entry name" value="RNase III domain-like"/>
    <property type="match status" value="1"/>
</dbReference>
<keyword evidence="3" id="KW-1185">Reference proteome</keyword>
<dbReference type="OrthoDB" id="67027at2759"/>
<reference evidence="3" key="1">
    <citation type="journal article" date="2017" name="Nat. Microbiol.">
        <title>Global analysis of biosynthetic gene clusters reveals vast potential of secondary metabolite production in Penicillium species.</title>
        <authorList>
            <person name="Nielsen J.C."/>
            <person name="Grijseels S."/>
            <person name="Prigent S."/>
            <person name="Ji B."/>
            <person name="Dainat J."/>
            <person name="Nielsen K.F."/>
            <person name="Frisvad J.C."/>
            <person name="Workman M."/>
            <person name="Nielsen J."/>
        </authorList>
    </citation>
    <scope>NUCLEOTIDE SEQUENCE [LARGE SCALE GENOMIC DNA]</scope>
    <source>
        <strain evidence="3">IBT 24891</strain>
    </source>
</reference>
<dbReference type="GO" id="GO:0006396">
    <property type="term" value="P:RNA processing"/>
    <property type="evidence" value="ECO:0007669"/>
    <property type="project" value="InterPro"/>
</dbReference>
<organism evidence="2 3">
    <name type="scientific">Penicillium steckii</name>
    <dbReference type="NCBI Taxonomy" id="303698"/>
    <lineage>
        <taxon>Eukaryota</taxon>
        <taxon>Fungi</taxon>
        <taxon>Dikarya</taxon>
        <taxon>Ascomycota</taxon>
        <taxon>Pezizomycotina</taxon>
        <taxon>Eurotiomycetes</taxon>
        <taxon>Eurotiomycetidae</taxon>
        <taxon>Eurotiales</taxon>
        <taxon>Aspergillaceae</taxon>
        <taxon>Penicillium</taxon>
    </lineage>
</organism>
<dbReference type="EMBL" id="MLKD01000023">
    <property type="protein sequence ID" value="OQE16688.1"/>
    <property type="molecule type" value="Genomic_DNA"/>
</dbReference>
<dbReference type="AlphaFoldDB" id="A0A1V6SS23"/>
<dbReference type="Proteomes" id="UP000191285">
    <property type="component" value="Unassembled WGS sequence"/>
</dbReference>
<dbReference type="InterPro" id="IPR036389">
    <property type="entry name" value="RNase_III_sf"/>
</dbReference>
<sequence>MSNSTSLGDGNLAKAEEIISYRFKDRLGLRRALQLADSIHQNGNKDLALLGDTVIKLILVKEGLRRHATRGQINNAVSEKSSNAYLVQRGFSTGLAECVFANRSQGNTIYPGPMASTMEAIVGAVFIDSEENTLVVKGVMEVLGVSWPE</sequence>
<dbReference type="PROSITE" id="PS50142">
    <property type="entry name" value="RNASE_3_2"/>
    <property type="match status" value="1"/>
</dbReference>
<evidence type="ECO:0000259" key="1">
    <source>
        <dbReference type="PROSITE" id="PS50142"/>
    </source>
</evidence>
<protein>
    <recommendedName>
        <fullName evidence="1">RNase III domain-containing protein</fullName>
    </recommendedName>
</protein>
<comment type="caution">
    <text evidence="2">The sequence shown here is derived from an EMBL/GenBank/DDBJ whole genome shotgun (WGS) entry which is preliminary data.</text>
</comment>
<proteinExistence type="predicted"/>
<gene>
    <name evidence="2" type="ORF">PENSTE_c023G06843</name>
</gene>